<evidence type="ECO:0000313" key="1">
    <source>
        <dbReference type="EMBL" id="QDH87435.1"/>
    </source>
</evidence>
<protein>
    <submittedName>
        <fullName evidence="1">Uncharacterized protein</fullName>
    </submittedName>
</protein>
<dbReference type="EMBL" id="MN033366">
    <property type="protein sequence ID" value="QDH87435.1"/>
    <property type="molecule type" value="Genomic_RNA"/>
</dbReference>
<sequence>MVRVDIPPLQVVCPTFLLAQLALELEVLERKDLRLDLRRPLAESTSIRREPEKATYALDSAGARVRRQMLYTHHHGRGVRPWEGRT</sequence>
<proteinExistence type="predicted"/>
<organism evidence="1">
    <name type="scientific">Leviviridae sp</name>
    <dbReference type="NCBI Taxonomy" id="2027243"/>
    <lineage>
        <taxon>Viruses</taxon>
        <taxon>Riboviria</taxon>
        <taxon>Orthornavirae</taxon>
        <taxon>Lenarviricota</taxon>
        <taxon>Leviviricetes</taxon>
        <taxon>Norzivirales</taxon>
        <taxon>Fiersviridae</taxon>
    </lineage>
</organism>
<gene>
    <name evidence="1" type="ORF">H4BulkLitter24352_000003</name>
</gene>
<reference evidence="1" key="1">
    <citation type="submission" date="2019-05" db="EMBL/GenBank/DDBJ databases">
        <title>Metatranscriptomic reconstruction reveals RNA viruses with the potential to shape carbon cycling in soil.</title>
        <authorList>
            <person name="Starr E.P."/>
            <person name="Nuccio E."/>
            <person name="Pett-Ridge J."/>
            <person name="Banfield J.F."/>
            <person name="Firestone M.K."/>
        </authorList>
    </citation>
    <scope>NUCLEOTIDE SEQUENCE</scope>
    <source>
        <strain evidence="1">H4_Bulk_Litter_24_scaffold_352</strain>
    </source>
</reference>
<name>A0A514D1G4_9VIRU</name>
<accession>A0A514D1G4</accession>